<comment type="caution">
    <text evidence="2">The sequence shown here is derived from an EMBL/GenBank/DDBJ whole genome shotgun (WGS) entry which is preliminary data.</text>
</comment>
<evidence type="ECO:0000313" key="3">
    <source>
        <dbReference type="Proteomes" id="UP000321532"/>
    </source>
</evidence>
<evidence type="ECO:0000259" key="1">
    <source>
        <dbReference type="Pfam" id="PF01261"/>
    </source>
</evidence>
<dbReference type="InterPro" id="IPR050312">
    <property type="entry name" value="IolE/XylAMocC-like"/>
</dbReference>
<dbReference type="Gene3D" id="3.20.20.150">
    <property type="entry name" value="Divalent-metal-dependent TIM barrel enzymes"/>
    <property type="match status" value="1"/>
</dbReference>
<organism evidence="2 3">
    <name type="scientific">Adhaeribacter aerolatus</name>
    <dbReference type="NCBI Taxonomy" id="670289"/>
    <lineage>
        <taxon>Bacteria</taxon>
        <taxon>Pseudomonadati</taxon>
        <taxon>Bacteroidota</taxon>
        <taxon>Cytophagia</taxon>
        <taxon>Cytophagales</taxon>
        <taxon>Hymenobacteraceae</taxon>
        <taxon>Adhaeribacter</taxon>
    </lineage>
</organism>
<dbReference type="PANTHER" id="PTHR12110:SF41">
    <property type="entry name" value="INOSOSE DEHYDRATASE"/>
    <property type="match status" value="1"/>
</dbReference>
<dbReference type="PANTHER" id="PTHR12110">
    <property type="entry name" value="HYDROXYPYRUVATE ISOMERASE"/>
    <property type="match status" value="1"/>
</dbReference>
<feature type="domain" description="Xylose isomerase-like TIM barrel" evidence="1">
    <location>
        <begin position="42"/>
        <end position="251"/>
    </location>
</feature>
<keyword evidence="3" id="KW-1185">Reference proteome</keyword>
<dbReference type="Proteomes" id="UP000321532">
    <property type="component" value="Unassembled WGS sequence"/>
</dbReference>
<dbReference type="InterPro" id="IPR036237">
    <property type="entry name" value="Xyl_isomerase-like_sf"/>
</dbReference>
<proteinExistence type="predicted"/>
<name>A0A512AVJ8_9BACT</name>
<dbReference type="InterPro" id="IPR013022">
    <property type="entry name" value="Xyl_isomerase-like_TIM-brl"/>
</dbReference>
<dbReference type="Pfam" id="PF01261">
    <property type="entry name" value="AP_endonuc_2"/>
    <property type="match status" value="1"/>
</dbReference>
<protein>
    <recommendedName>
        <fullName evidence="1">Xylose isomerase-like TIM barrel domain-containing protein</fullName>
    </recommendedName>
</protein>
<gene>
    <name evidence="2" type="ORF">AAE02nite_13990</name>
</gene>
<sequence length="273" mass="30979">MFNPEFIQAQSTKYLFPETPGMVSYTYRKSFQKDVAATLDTLKGLGITDMEFSNLFNKSAAELRKLLDARNIKCSSMGVNYDVLMNKTQEVAQNAKTLGAQYVRVANIPHSGIFKLEDARKAVKDFNSVGKELKEKHNLIFVYHNHGFEFQPYQNGTLFDYLLKNTNPQYVSFELDILWAFHPGHDPAKLLNTYGDRFKLMHLKDLRKGVKSDLTGHTSPENDVALGAGQINIPEVLKAAKKAGIKHYYIEDESSLKSVQVPKSIAYLKRLTY</sequence>
<dbReference type="SUPFAM" id="SSF51658">
    <property type="entry name" value="Xylose isomerase-like"/>
    <property type="match status" value="1"/>
</dbReference>
<evidence type="ECO:0000313" key="2">
    <source>
        <dbReference type="EMBL" id="GEO03735.1"/>
    </source>
</evidence>
<reference evidence="2 3" key="1">
    <citation type="submission" date="2019-07" db="EMBL/GenBank/DDBJ databases">
        <title>Whole genome shotgun sequence of Adhaeribacter aerolatus NBRC 106133.</title>
        <authorList>
            <person name="Hosoyama A."/>
            <person name="Uohara A."/>
            <person name="Ohji S."/>
            <person name="Ichikawa N."/>
        </authorList>
    </citation>
    <scope>NUCLEOTIDE SEQUENCE [LARGE SCALE GENOMIC DNA]</scope>
    <source>
        <strain evidence="2 3">NBRC 106133</strain>
    </source>
</reference>
<accession>A0A512AVJ8</accession>
<dbReference type="AlphaFoldDB" id="A0A512AVJ8"/>
<dbReference type="EMBL" id="BJYS01000007">
    <property type="protein sequence ID" value="GEO03735.1"/>
    <property type="molecule type" value="Genomic_DNA"/>
</dbReference>